<keyword evidence="2" id="KW-1133">Transmembrane helix</keyword>
<evidence type="ECO:0000313" key="3">
    <source>
        <dbReference type="EMBL" id="SDS87059.1"/>
    </source>
</evidence>
<keyword evidence="4" id="KW-1185">Reference proteome</keyword>
<keyword evidence="2" id="KW-0472">Membrane</keyword>
<evidence type="ECO:0000313" key="4">
    <source>
        <dbReference type="Proteomes" id="UP000198688"/>
    </source>
</evidence>
<feature type="compositionally biased region" description="Pro residues" evidence="1">
    <location>
        <begin position="402"/>
        <end position="414"/>
    </location>
</feature>
<accession>A0A1H1VSQ0</accession>
<dbReference type="AlphaFoldDB" id="A0A1H1VSQ0"/>
<dbReference type="InterPro" id="IPR011044">
    <property type="entry name" value="Quino_amine_DH_bsu"/>
</dbReference>
<proteinExistence type="predicted"/>
<feature type="compositionally biased region" description="Pro residues" evidence="1">
    <location>
        <begin position="351"/>
        <end position="380"/>
    </location>
</feature>
<organism evidence="3 4">
    <name type="scientific">Actinoplanes derwentensis</name>
    <dbReference type="NCBI Taxonomy" id="113562"/>
    <lineage>
        <taxon>Bacteria</taxon>
        <taxon>Bacillati</taxon>
        <taxon>Actinomycetota</taxon>
        <taxon>Actinomycetes</taxon>
        <taxon>Micromonosporales</taxon>
        <taxon>Micromonosporaceae</taxon>
        <taxon>Actinoplanes</taxon>
    </lineage>
</organism>
<feature type="compositionally biased region" description="Low complexity" evidence="1">
    <location>
        <begin position="381"/>
        <end position="401"/>
    </location>
</feature>
<gene>
    <name evidence="3" type="ORF">SAMN04489716_1844</name>
</gene>
<feature type="transmembrane region" description="Helical" evidence="2">
    <location>
        <begin position="12"/>
        <end position="30"/>
    </location>
</feature>
<dbReference type="EMBL" id="LT629758">
    <property type="protein sequence ID" value="SDS87059.1"/>
    <property type="molecule type" value="Genomic_DNA"/>
</dbReference>
<keyword evidence="2" id="KW-0812">Transmembrane</keyword>
<name>A0A1H1VSQ0_9ACTN</name>
<protein>
    <submittedName>
        <fullName evidence="3">Uncharacterized protein</fullName>
    </submittedName>
</protein>
<sequence>MRRYGEYRGRIAYGVALLGVPALVAAAGLWSGGLRAATPSSDPATMWLAAANGRLVRANALVAEGPAQIVDSLSFPAADGMRLLPVPGGVVVSAADGTVTRLNARDRVAVTAPAGDGVVAADGERLYRVPANDLVVLDAGTLAPAATHRLGRVTGWATAPGALFVAADGDLTRVDATGATRVRGLGATAPLLAGTSDGVAGFNSDNGEIFLVRGTEPTVAATISSGPADAFAAAPDGRGFALLRGRELIVVSGGDQFRQVLTFDPGPPAVDGDLVHLPDPAAGTVHRFVIGGGLREEKPLEFGAPGRLDVDVHRSGSFLWLDDVGGRIAWAVHDGQARRIVKSAAPAATSNPPPSPSVTPLRSSPPPPSPTSTTTPPPAASEPARSPRPSTTGSRSTSRSPSPSPSRSPKPSPSPSGTEDPLEDCDGELTALFVDDQDSTGKRPRITVTICEEASGTDEYWIVSHSQDDWFAKTEIDGAGTYPVRLLNGSGEPGEPRDFAIVAGRTQGGRDWLRDNLTADKNGENGFPRHALHDGVEIISNTFSTTS</sequence>
<dbReference type="SUPFAM" id="SSF50969">
    <property type="entry name" value="YVTN repeat-like/Quinoprotein amine dehydrogenase"/>
    <property type="match status" value="1"/>
</dbReference>
<evidence type="ECO:0000256" key="2">
    <source>
        <dbReference type="SAM" id="Phobius"/>
    </source>
</evidence>
<dbReference type="STRING" id="113562.SAMN04489716_1844"/>
<dbReference type="Proteomes" id="UP000198688">
    <property type="component" value="Chromosome I"/>
</dbReference>
<evidence type="ECO:0000256" key="1">
    <source>
        <dbReference type="SAM" id="MobiDB-lite"/>
    </source>
</evidence>
<feature type="region of interest" description="Disordered" evidence="1">
    <location>
        <begin position="344"/>
        <end position="424"/>
    </location>
</feature>
<reference evidence="3 4" key="1">
    <citation type="submission" date="2016-10" db="EMBL/GenBank/DDBJ databases">
        <authorList>
            <person name="de Groot N.N."/>
        </authorList>
    </citation>
    <scope>NUCLEOTIDE SEQUENCE [LARGE SCALE GENOMIC DNA]</scope>
    <source>
        <strain evidence="3 4">DSM 43941</strain>
    </source>
</reference>